<dbReference type="Proteomes" id="UP000297248">
    <property type="component" value="Unassembled WGS sequence"/>
</dbReference>
<dbReference type="RefSeq" id="WP_134334463.1">
    <property type="nucleotide sequence ID" value="NZ_BMCZ01000001.1"/>
</dbReference>
<protein>
    <submittedName>
        <fullName evidence="3">DUF4199 domain-containing protein</fullName>
    </submittedName>
    <submittedName>
        <fullName evidence="2">Ethanolamine transporter EutH</fullName>
    </submittedName>
</protein>
<sequence length="180" mass="19438">MKKIVIVFGLIAGCIVSASMLVSIAGCYSSGNFEGNMLLGYASMILAFSLIFVGIKSYRDKQGNGFISFGKAFKIGVYISLVASTMYVAAWLVDYYAFIPDFMDKYTLHVIQKAQASGAGAAEVADKIKQIRSMQSMYNSFLGVVLLTYMEILPVGLVVSLISALILKRKANNGTIVIAP</sequence>
<proteinExistence type="predicted"/>
<accession>A0A4Y8AIZ3</accession>
<dbReference type="AlphaFoldDB" id="A0A4Y8AIZ3"/>
<feature type="transmembrane region" description="Helical" evidence="1">
    <location>
        <begin position="75"/>
        <end position="98"/>
    </location>
</feature>
<feature type="transmembrane region" description="Helical" evidence="1">
    <location>
        <begin position="141"/>
        <end position="167"/>
    </location>
</feature>
<evidence type="ECO:0000256" key="1">
    <source>
        <dbReference type="SAM" id="Phobius"/>
    </source>
</evidence>
<dbReference type="InterPro" id="IPR025250">
    <property type="entry name" value="DUF4199"/>
</dbReference>
<dbReference type="Proteomes" id="UP000583101">
    <property type="component" value="Unassembled WGS sequence"/>
</dbReference>
<keyword evidence="1" id="KW-0472">Membrane</keyword>
<evidence type="ECO:0000313" key="4">
    <source>
        <dbReference type="Proteomes" id="UP000297248"/>
    </source>
</evidence>
<reference evidence="3 4" key="1">
    <citation type="journal article" date="2016" name="Int. J. Syst. Evol. Microbiol.">
        <title>Proposal of Mucilaginibacter phyllosphaerae sp. nov. isolated from the phyllosphere of Galium album.</title>
        <authorList>
            <person name="Aydogan E.L."/>
            <person name="Busse H.J."/>
            <person name="Moser G."/>
            <person name="Muller C."/>
            <person name="Kampfer P."/>
            <person name="Glaeser S.P."/>
        </authorList>
    </citation>
    <scope>NUCLEOTIDE SEQUENCE [LARGE SCALE GENOMIC DNA]</scope>
    <source>
        <strain evidence="3 4">PP-F2FG21</strain>
    </source>
</reference>
<reference evidence="3" key="2">
    <citation type="submission" date="2019-03" db="EMBL/GenBank/DDBJ databases">
        <authorList>
            <person name="Yan Y.-Q."/>
            <person name="Du Z.-J."/>
        </authorList>
    </citation>
    <scope>NUCLEOTIDE SEQUENCE</scope>
    <source>
        <strain evidence="3">PP-F2FG21</strain>
    </source>
</reference>
<keyword evidence="1" id="KW-0812">Transmembrane</keyword>
<name>A0A4Y8AIZ3_9SPHI</name>
<comment type="caution">
    <text evidence="3">The sequence shown here is derived from an EMBL/GenBank/DDBJ whole genome shotgun (WGS) entry which is preliminary data.</text>
</comment>
<keyword evidence="1" id="KW-1133">Transmembrane helix</keyword>
<dbReference type="Pfam" id="PF13858">
    <property type="entry name" value="DUF4199"/>
    <property type="match status" value="1"/>
</dbReference>
<reference evidence="2 5" key="3">
    <citation type="submission" date="2020-08" db="EMBL/GenBank/DDBJ databases">
        <title>Genomic Encyclopedia of Type Strains, Phase IV (KMG-IV): sequencing the most valuable type-strain genomes for metagenomic binning, comparative biology and taxonomic classification.</title>
        <authorList>
            <person name="Goeker M."/>
        </authorList>
    </citation>
    <scope>NUCLEOTIDE SEQUENCE [LARGE SCALE GENOMIC DNA]</scope>
    <source>
        <strain evidence="2 5">DSM 100995</strain>
    </source>
</reference>
<feature type="transmembrane region" description="Helical" evidence="1">
    <location>
        <begin position="37"/>
        <end position="55"/>
    </location>
</feature>
<dbReference type="OrthoDB" id="6384283at2"/>
<evidence type="ECO:0000313" key="2">
    <source>
        <dbReference type="EMBL" id="MBB3968381.1"/>
    </source>
</evidence>
<organism evidence="3 4">
    <name type="scientific">Mucilaginibacter phyllosphaerae</name>
    <dbReference type="NCBI Taxonomy" id="1812349"/>
    <lineage>
        <taxon>Bacteria</taxon>
        <taxon>Pseudomonadati</taxon>
        <taxon>Bacteroidota</taxon>
        <taxon>Sphingobacteriia</taxon>
        <taxon>Sphingobacteriales</taxon>
        <taxon>Sphingobacteriaceae</taxon>
        <taxon>Mucilaginibacter</taxon>
    </lineage>
</organism>
<evidence type="ECO:0000313" key="3">
    <source>
        <dbReference type="EMBL" id="TEW68622.1"/>
    </source>
</evidence>
<keyword evidence="5" id="KW-1185">Reference proteome</keyword>
<dbReference type="PROSITE" id="PS51257">
    <property type="entry name" value="PROKAR_LIPOPROTEIN"/>
    <property type="match status" value="1"/>
</dbReference>
<gene>
    <name evidence="3" type="ORF">E2R65_00205</name>
    <name evidence="2" type="ORF">GGR35_000967</name>
</gene>
<dbReference type="EMBL" id="JACIEG010000001">
    <property type="protein sequence ID" value="MBB3968381.1"/>
    <property type="molecule type" value="Genomic_DNA"/>
</dbReference>
<dbReference type="EMBL" id="SNQG01000001">
    <property type="protein sequence ID" value="TEW68622.1"/>
    <property type="molecule type" value="Genomic_DNA"/>
</dbReference>
<evidence type="ECO:0000313" key="5">
    <source>
        <dbReference type="Proteomes" id="UP000583101"/>
    </source>
</evidence>